<dbReference type="InterPro" id="IPR050273">
    <property type="entry name" value="GppA/Ppx_hydrolase"/>
</dbReference>
<accession>A0A239T1Q6</accession>
<proteinExistence type="inferred from homology"/>
<comment type="similarity">
    <text evidence="1">Belongs to the GppA/Ppx family.</text>
</comment>
<dbReference type="KEGG" id="smen:SAMEA4412692_2114"/>
<dbReference type="PANTHER" id="PTHR30005">
    <property type="entry name" value="EXOPOLYPHOSPHATASE"/>
    <property type="match status" value="1"/>
</dbReference>
<gene>
    <name evidence="3" type="primary">gppA</name>
    <name evidence="3" type="ORF">SAMEA4412692_02114</name>
</gene>
<evidence type="ECO:0000259" key="2">
    <source>
        <dbReference type="Pfam" id="PF02541"/>
    </source>
</evidence>
<dbReference type="CDD" id="cd24052">
    <property type="entry name" value="ASKHA_NBD_HpPPX-GppA-like"/>
    <property type="match status" value="1"/>
</dbReference>
<dbReference type="InterPro" id="IPR003695">
    <property type="entry name" value="Ppx_GppA_N"/>
</dbReference>
<dbReference type="OrthoDB" id="9807195at2"/>
<organism evidence="3 4">
    <name type="scientific">Streptococcus merionis</name>
    <dbReference type="NCBI Taxonomy" id="400065"/>
    <lineage>
        <taxon>Bacteria</taxon>
        <taxon>Bacillati</taxon>
        <taxon>Bacillota</taxon>
        <taxon>Bacilli</taxon>
        <taxon>Lactobacillales</taxon>
        <taxon>Streptococcaceae</taxon>
        <taxon>Streptococcus</taxon>
    </lineage>
</organism>
<dbReference type="eggNOG" id="COG0248">
    <property type="taxonomic scope" value="Bacteria"/>
</dbReference>
<dbReference type="PANTHER" id="PTHR30005:SF0">
    <property type="entry name" value="RETROGRADE REGULATION PROTEIN 2"/>
    <property type="match status" value="1"/>
</dbReference>
<dbReference type="InterPro" id="IPR043129">
    <property type="entry name" value="ATPase_NBD"/>
</dbReference>
<feature type="domain" description="Ppx/GppA phosphatase N-terminal" evidence="2">
    <location>
        <begin position="17"/>
        <end position="295"/>
    </location>
</feature>
<dbReference type="Gene3D" id="3.30.420.150">
    <property type="entry name" value="Exopolyphosphatase. Domain 2"/>
    <property type="match status" value="1"/>
</dbReference>
<dbReference type="AlphaFoldDB" id="A0A239T1Q6"/>
<sequence>MNYGIVDIGSNTIRLNVYQVEENGYTILFSKKYTVGLASYFEEDKLSREGIEGLKVTISNILDIKKSVKIEQMLFFATASLRNATNNQEIIVEVKDELGITIDLLSQDEESRLGHIGIEEVYGKTDGLFVDIGGGSSEVAIYQDDGIVGDASLSIGSLSLSKEFVKEILPVEAEFFAMRNHVKGLLKSKTDLGTFETLFGIGGTVRAIGRVIQSMGKTESSTQFSVKQLKNLSKKMVSYDKRAFKTLIKIAPDRLHTFVPGMAILLEICKKYDVEMVFVSNKGIREGYLLDYLEKNK</sequence>
<dbReference type="GO" id="GO:0008894">
    <property type="term" value="F:guanosine-5'-triphosphate,3'-diphosphate diphosphatase activity"/>
    <property type="evidence" value="ECO:0007669"/>
    <property type="project" value="UniProtKB-EC"/>
</dbReference>
<dbReference type="EC" id="3.6.1.40" evidence="3"/>
<keyword evidence="4" id="KW-1185">Reference proteome</keyword>
<reference evidence="3 4" key="1">
    <citation type="submission" date="2017-06" db="EMBL/GenBank/DDBJ databases">
        <authorList>
            <consortium name="Pathogen Informatics"/>
        </authorList>
    </citation>
    <scope>NUCLEOTIDE SEQUENCE [LARGE SCALE GENOMIC DNA]</scope>
    <source>
        <strain evidence="3 4">NCTC13788</strain>
    </source>
</reference>
<dbReference type="EMBL" id="LT906439">
    <property type="protein sequence ID" value="SNU91028.1"/>
    <property type="molecule type" value="Genomic_DNA"/>
</dbReference>
<name>A0A239T1Q6_9STRE</name>
<evidence type="ECO:0000256" key="1">
    <source>
        <dbReference type="ARBA" id="ARBA00007125"/>
    </source>
</evidence>
<dbReference type="SUPFAM" id="SSF53067">
    <property type="entry name" value="Actin-like ATPase domain"/>
    <property type="match status" value="2"/>
</dbReference>
<dbReference type="Gene3D" id="3.30.420.40">
    <property type="match status" value="1"/>
</dbReference>
<dbReference type="RefSeq" id="WP_018374093.1">
    <property type="nucleotide sequence ID" value="NZ_LT906439.1"/>
</dbReference>
<keyword evidence="3" id="KW-0378">Hydrolase</keyword>
<evidence type="ECO:0000313" key="4">
    <source>
        <dbReference type="Proteomes" id="UP000215185"/>
    </source>
</evidence>
<protein>
    <submittedName>
        <fullName evidence="3">Ppx/GppA phosphatase</fullName>
        <ecNumber evidence="3">3.6.1.40</ecNumber>
    </submittedName>
</protein>
<dbReference type="Pfam" id="PF02541">
    <property type="entry name" value="Ppx-GppA"/>
    <property type="match status" value="1"/>
</dbReference>
<dbReference type="STRING" id="1123308.GCA_000380085_01559"/>
<dbReference type="GO" id="GO:0006357">
    <property type="term" value="P:regulation of transcription by RNA polymerase II"/>
    <property type="evidence" value="ECO:0007669"/>
    <property type="project" value="TreeGrafter"/>
</dbReference>
<evidence type="ECO:0000313" key="3">
    <source>
        <dbReference type="EMBL" id="SNU91028.1"/>
    </source>
</evidence>
<dbReference type="Proteomes" id="UP000215185">
    <property type="component" value="Chromosome 1"/>
</dbReference>